<protein>
    <submittedName>
        <fullName evidence="7">Peroxisomal membrane protein 11A</fullName>
    </submittedName>
</protein>
<proteinExistence type="predicted"/>
<name>A0A6P8PN92_GEOSA</name>
<comment type="subcellular location">
    <subcellularLocation>
        <location evidence="4">Peroxisome membrane</location>
    </subcellularLocation>
</comment>
<feature type="transmembrane region" description="Helical" evidence="5">
    <location>
        <begin position="219"/>
        <end position="238"/>
    </location>
</feature>
<keyword evidence="1" id="KW-0962">Peroxisome biogenesis</keyword>
<dbReference type="Pfam" id="PF05648">
    <property type="entry name" value="PEX11"/>
    <property type="match status" value="1"/>
</dbReference>
<keyword evidence="5" id="KW-0812">Transmembrane</keyword>
<keyword evidence="6" id="KW-1185">Reference proteome</keyword>
<dbReference type="GeneID" id="117348686"/>
<evidence type="ECO:0000313" key="6">
    <source>
        <dbReference type="Proteomes" id="UP000515159"/>
    </source>
</evidence>
<keyword evidence="3" id="KW-0576">Peroxisome</keyword>
<dbReference type="PANTHER" id="PTHR12652:SF22">
    <property type="entry name" value="PEROXISOMAL MEMBRANE PROTEIN 11A"/>
    <property type="match status" value="1"/>
</dbReference>
<dbReference type="GO" id="GO:0005778">
    <property type="term" value="C:peroxisomal membrane"/>
    <property type="evidence" value="ECO:0007669"/>
    <property type="project" value="UniProtKB-SubCell"/>
</dbReference>
<gene>
    <name evidence="7" type="primary">PEX11A</name>
</gene>
<dbReference type="KEGG" id="gsh:117348686"/>
<dbReference type="GO" id="GO:0016559">
    <property type="term" value="P:peroxisome fission"/>
    <property type="evidence" value="ECO:0007669"/>
    <property type="project" value="InterPro"/>
</dbReference>
<dbReference type="Proteomes" id="UP000515159">
    <property type="component" value="Chromosome 14"/>
</dbReference>
<reference evidence="7" key="1">
    <citation type="submission" date="2025-08" db="UniProtKB">
        <authorList>
            <consortium name="RefSeq"/>
        </authorList>
    </citation>
    <scope>IDENTIFICATION</scope>
</reference>
<dbReference type="RefSeq" id="XP_033776976.1">
    <property type="nucleotide sequence ID" value="XM_033921085.1"/>
</dbReference>
<dbReference type="CTD" id="8800"/>
<dbReference type="PANTHER" id="PTHR12652">
    <property type="entry name" value="PEROXISOMAL BIOGENESIS FACTOR 11"/>
    <property type="match status" value="1"/>
</dbReference>
<dbReference type="FunCoup" id="A0A6P8PN92">
    <property type="interactions" value="178"/>
</dbReference>
<keyword evidence="2 5" id="KW-0472">Membrane</keyword>
<evidence type="ECO:0000256" key="1">
    <source>
        <dbReference type="ARBA" id="ARBA00022593"/>
    </source>
</evidence>
<accession>A0A6P8PN92</accession>
<organism evidence="6 7">
    <name type="scientific">Geotrypetes seraphini</name>
    <name type="common">Gaboon caecilian</name>
    <name type="synonym">Caecilia seraphini</name>
    <dbReference type="NCBI Taxonomy" id="260995"/>
    <lineage>
        <taxon>Eukaryota</taxon>
        <taxon>Metazoa</taxon>
        <taxon>Chordata</taxon>
        <taxon>Craniata</taxon>
        <taxon>Vertebrata</taxon>
        <taxon>Euteleostomi</taxon>
        <taxon>Amphibia</taxon>
        <taxon>Gymnophiona</taxon>
        <taxon>Geotrypetes</taxon>
    </lineage>
</organism>
<evidence type="ECO:0000256" key="2">
    <source>
        <dbReference type="ARBA" id="ARBA00023136"/>
    </source>
</evidence>
<evidence type="ECO:0000256" key="5">
    <source>
        <dbReference type="SAM" id="Phobius"/>
    </source>
</evidence>
<dbReference type="AlphaFoldDB" id="A0A6P8PN92"/>
<evidence type="ECO:0000313" key="7">
    <source>
        <dbReference type="RefSeq" id="XP_033776976.1"/>
    </source>
</evidence>
<sequence length="244" mass="28276">MERFVRFTNQSQGRDRLFRATQYTCMLLRYLLENKTGKEKVLRKLKNLESNMSSGRRLLRLGNMVHAVEAAKKALQHPTPFPRFCLMVSNVNRVLYFICDTVLWARSAGLVSGIKKEKWIHWATRYYFNSLLMNLARDLYEILQRMEQNIQGKKTREELYIHNNQEQELTSTVITCESSFSLLYYSLKNQPSLCLDIVKNLCDLFSPLNELGIYKTNQGLIGLCGLLSSLVGILTVLVPQLQLK</sequence>
<dbReference type="InterPro" id="IPR008733">
    <property type="entry name" value="PEX11"/>
</dbReference>
<evidence type="ECO:0000256" key="4">
    <source>
        <dbReference type="ARBA" id="ARBA00046271"/>
    </source>
</evidence>
<keyword evidence="5" id="KW-1133">Transmembrane helix</keyword>
<evidence type="ECO:0000256" key="3">
    <source>
        <dbReference type="ARBA" id="ARBA00023140"/>
    </source>
</evidence>
<dbReference type="InParanoid" id="A0A6P8PN92"/>